<protein>
    <submittedName>
        <fullName evidence="2">Uncharacterized protein</fullName>
    </submittedName>
</protein>
<dbReference type="RefSeq" id="WP_078221844.1">
    <property type="nucleotide sequence ID" value="NZ_CP019911.1"/>
</dbReference>
<feature type="compositionally biased region" description="Acidic residues" evidence="1">
    <location>
        <begin position="1"/>
        <end position="15"/>
    </location>
</feature>
<sequence>MLEPDYEDEAQEPAEVECGRCGKGGLHWEETDEGWRLASPSGLLHKCDPARLQRMAASDFDDISADRSI</sequence>
<dbReference type="EMBL" id="CP019911">
    <property type="protein sequence ID" value="AQW29099.1"/>
    <property type="molecule type" value="Genomic_DNA"/>
</dbReference>
<reference evidence="2 3" key="1">
    <citation type="submission" date="2017-02" db="EMBL/GenBank/DDBJ databases">
        <title>Blood Disease Bacterium A2-HR MARDI.</title>
        <authorList>
            <person name="Badrun R."/>
            <person name="Abu Bakar N."/>
            <person name="Laboh R."/>
        </authorList>
    </citation>
    <scope>NUCLEOTIDE SEQUENCE [LARGE SCALE GENOMIC DNA]</scope>
    <source>
        <strain evidence="2 3">A2-HR MARDI</strain>
    </source>
</reference>
<organism evidence="2 3">
    <name type="scientific">blood disease bacterium A2-HR MARDI</name>
    <dbReference type="NCBI Taxonomy" id="1944648"/>
    <lineage>
        <taxon>Bacteria</taxon>
        <taxon>Pseudomonadati</taxon>
        <taxon>Pseudomonadota</taxon>
        <taxon>Betaproteobacteria</taxon>
        <taxon>Burkholderiales</taxon>
        <taxon>Burkholderiaceae</taxon>
        <taxon>Ralstonia</taxon>
        <taxon>Ralstonia solanacearum species complex</taxon>
    </lineage>
</organism>
<name>A0A1U9VEJ3_9RALS</name>
<evidence type="ECO:0000256" key="1">
    <source>
        <dbReference type="SAM" id="MobiDB-lite"/>
    </source>
</evidence>
<dbReference type="Proteomes" id="UP000189628">
    <property type="component" value="Chromosome"/>
</dbReference>
<gene>
    <name evidence="2" type="ORF">B0B51_03105</name>
</gene>
<evidence type="ECO:0000313" key="2">
    <source>
        <dbReference type="EMBL" id="AQW29099.1"/>
    </source>
</evidence>
<proteinExistence type="predicted"/>
<feature type="region of interest" description="Disordered" evidence="1">
    <location>
        <begin position="1"/>
        <end position="23"/>
    </location>
</feature>
<dbReference type="AlphaFoldDB" id="A0A1U9VEJ3"/>
<accession>A0A1U9VEJ3</accession>
<evidence type="ECO:0000313" key="3">
    <source>
        <dbReference type="Proteomes" id="UP000189628"/>
    </source>
</evidence>